<dbReference type="GO" id="GO:0046872">
    <property type="term" value="F:metal ion binding"/>
    <property type="evidence" value="ECO:0007669"/>
    <property type="project" value="UniProtKB-KW"/>
</dbReference>
<protein>
    <submittedName>
        <fullName evidence="6">Hemoglobin</fullName>
    </submittedName>
</protein>
<dbReference type="GO" id="GO:0020037">
    <property type="term" value="F:heme binding"/>
    <property type="evidence" value="ECO:0007669"/>
    <property type="project" value="InterPro"/>
</dbReference>
<organism evidence="6 7">
    <name type="scientific">Chitinophaga eiseniae</name>
    <dbReference type="NCBI Taxonomy" id="634771"/>
    <lineage>
        <taxon>Bacteria</taxon>
        <taxon>Pseudomonadati</taxon>
        <taxon>Bacteroidota</taxon>
        <taxon>Chitinophagia</taxon>
        <taxon>Chitinophagales</taxon>
        <taxon>Chitinophagaceae</taxon>
        <taxon>Chitinophaga</taxon>
    </lineage>
</organism>
<evidence type="ECO:0000256" key="1">
    <source>
        <dbReference type="ARBA" id="ARBA00022448"/>
    </source>
</evidence>
<reference evidence="7" key="1">
    <citation type="submission" date="2017-02" db="EMBL/GenBank/DDBJ databases">
        <authorList>
            <person name="Varghese N."/>
            <person name="Submissions S."/>
        </authorList>
    </citation>
    <scope>NUCLEOTIDE SEQUENCE [LARGE SCALE GENOMIC DNA]</scope>
    <source>
        <strain evidence="7">DSM 22224</strain>
    </source>
</reference>
<keyword evidence="1" id="KW-0813">Transport</keyword>
<name>A0A1T4QX41_9BACT</name>
<evidence type="ECO:0000256" key="5">
    <source>
        <dbReference type="PIRSR" id="PIRSR601486-1"/>
    </source>
</evidence>
<sequence length="133" mass="15623">MERKLITSRADIQLLVDRFYEKVKVDDVIGYIFQDVARVDWDKHLPIMYDFWEQLLLDSNRYGRNTMAPHFAVNQKVPLQPAHFDRWISLFETTVNELFTGEKAELAISRARSIRDIMPVQNAADQSIQIIIL</sequence>
<dbReference type="OrthoDB" id="25954at2"/>
<dbReference type="STRING" id="634771.SAMN04488128_102628"/>
<dbReference type="CDD" id="cd08916">
    <property type="entry name" value="TrHb3_P"/>
    <property type="match status" value="1"/>
</dbReference>
<evidence type="ECO:0000256" key="2">
    <source>
        <dbReference type="ARBA" id="ARBA00022617"/>
    </source>
</evidence>
<keyword evidence="3 5" id="KW-0479">Metal-binding</keyword>
<evidence type="ECO:0000313" key="6">
    <source>
        <dbReference type="EMBL" id="SKA08021.1"/>
    </source>
</evidence>
<gene>
    <name evidence="6" type="ORF">SAMN04488128_102628</name>
</gene>
<dbReference type="Proteomes" id="UP000190367">
    <property type="component" value="Unassembled WGS sequence"/>
</dbReference>
<keyword evidence="7" id="KW-1185">Reference proteome</keyword>
<dbReference type="EMBL" id="FUWZ01000002">
    <property type="protein sequence ID" value="SKA08021.1"/>
    <property type="molecule type" value="Genomic_DNA"/>
</dbReference>
<dbReference type="AlphaFoldDB" id="A0A1T4QX41"/>
<dbReference type="Pfam" id="PF01152">
    <property type="entry name" value="Bac_globin"/>
    <property type="match status" value="1"/>
</dbReference>
<evidence type="ECO:0000313" key="7">
    <source>
        <dbReference type="Proteomes" id="UP000190367"/>
    </source>
</evidence>
<dbReference type="InterPro" id="IPR009050">
    <property type="entry name" value="Globin-like_sf"/>
</dbReference>
<dbReference type="RefSeq" id="WP_078669155.1">
    <property type="nucleotide sequence ID" value="NZ_FUWZ01000002.1"/>
</dbReference>
<dbReference type="Gene3D" id="1.10.490.10">
    <property type="entry name" value="Globins"/>
    <property type="match status" value="1"/>
</dbReference>
<evidence type="ECO:0000256" key="3">
    <source>
        <dbReference type="ARBA" id="ARBA00022723"/>
    </source>
</evidence>
<proteinExistence type="predicted"/>
<keyword evidence="4 5" id="KW-0408">Iron</keyword>
<evidence type="ECO:0000256" key="4">
    <source>
        <dbReference type="ARBA" id="ARBA00023004"/>
    </source>
</evidence>
<accession>A0A1T4QX41</accession>
<feature type="binding site" description="proximal binding residue" evidence="5">
    <location>
        <position position="70"/>
    </location>
    <ligand>
        <name>heme</name>
        <dbReference type="ChEBI" id="CHEBI:30413"/>
    </ligand>
    <ligandPart>
        <name>Fe</name>
        <dbReference type="ChEBI" id="CHEBI:18248"/>
    </ligandPart>
</feature>
<dbReference type="InterPro" id="IPR001486">
    <property type="entry name" value="Hemoglobin_trunc"/>
</dbReference>
<dbReference type="GO" id="GO:0019825">
    <property type="term" value="F:oxygen binding"/>
    <property type="evidence" value="ECO:0007669"/>
    <property type="project" value="InterPro"/>
</dbReference>
<dbReference type="InterPro" id="IPR012292">
    <property type="entry name" value="Globin/Proto"/>
</dbReference>
<keyword evidence="2 5" id="KW-0349">Heme</keyword>
<dbReference type="SUPFAM" id="SSF46458">
    <property type="entry name" value="Globin-like"/>
    <property type="match status" value="1"/>
</dbReference>